<reference evidence="3" key="1">
    <citation type="journal article" date="2023" name="Mol. Biol. Evol.">
        <title>Third-Generation Sequencing Reveals the Adaptive Role of the Epigenome in Three Deep-Sea Polychaetes.</title>
        <authorList>
            <person name="Perez M."/>
            <person name="Aroh O."/>
            <person name="Sun Y."/>
            <person name="Lan Y."/>
            <person name="Juniper S.K."/>
            <person name="Young C.R."/>
            <person name="Angers B."/>
            <person name="Qian P.Y."/>
        </authorList>
    </citation>
    <scope>NUCLEOTIDE SEQUENCE</scope>
    <source>
        <strain evidence="3">R07B-5</strain>
    </source>
</reference>
<feature type="compositionally biased region" description="Basic residues" evidence="1">
    <location>
        <begin position="131"/>
        <end position="140"/>
    </location>
</feature>
<dbReference type="EMBL" id="JAODUO010001417">
    <property type="protein sequence ID" value="KAK2164382.1"/>
    <property type="molecule type" value="Genomic_DNA"/>
</dbReference>
<evidence type="ECO:0000313" key="4">
    <source>
        <dbReference type="Proteomes" id="UP001209878"/>
    </source>
</evidence>
<keyword evidence="2" id="KW-0472">Membrane</keyword>
<proteinExistence type="predicted"/>
<keyword evidence="2" id="KW-0812">Transmembrane</keyword>
<protein>
    <submittedName>
        <fullName evidence="3">Uncharacterized protein</fullName>
    </submittedName>
</protein>
<name>A0AAD9K3V2_RIDPI</name>
<sequence length="151" mass="17014">METADSRCHSCEDRGRCCQDSSRLISRLNLCLVIGAFIYVAVLHREVVVLRTELVRCSGGAGGTPSRHTGNGHDVVVRVEETDEMEEEEVFYGHGYGLPRQEKETPVDIVTLDPQRDRPRRAANGQEGRKKSQKKRHRKRGEWSGQWSGAP</sequence>
<dbReference type="AlphaFoldDB" id="A0AAD9K3V2"/>
<dbReference type="Proteomes" id="UP001209878">
    <property type="component" value="Unassembled WGS sequence"/>
</dbReference>
<keyword evidence="2" id="KW-1133">Transmembrane helix</keyword>
<gene>
    <name evidence="3" type="ORF">NP493_1417g00037</name>
</gene>
<keyword evidence="4" id="KW-1185">Reference proteome</keyword>
<organism evidence="3 4">
    <name type="scientific">Ridgeia piscesae</name>
    <name type="common">Tubeworm</name>
    <dbReference type="NCBI Taxonomy" id="27915"/>
    <lineage>
        <taxon>Eukaryota</taxon>
        <taxon>Metazoa</taxon>
        <taxon>Spiralia</taxon>
        <taxon>Lophotrochozoa</taxon>
        <taxon>Annelida</taxon>
        <taxon>Polychaeta</taxon>
        <taxon>Sedentaria</taxon>
        <taxon>Canalipalpata</taxon>
        <taxon>Sabellida</taxon>
        <taxon>Siboglinidae</taxon>
        <taxon>Ridgeia</taxon>
    </lineage>
</organism>
<comment type="caution">
    <text evidence="3">The sequence shown here is derived from an EMBL/GenBank/DDBJ whole genome shotgun (WGS) entry which is preliminary data.</text>
</comment>
<evidence type="ECO:0000256" key="2">
    <source>
        <dbReference type="SAM" id="Phobius"/>
    </source>
</evidence>
<feature type="region of interest" description="Disordered" evidence="1">
    <location>
        <begin position="93"/>
        <end position="151"/>
    </location>
</feature>
<evidence type="ECO:0000313" key="3">
    <source>
        <dbReference type="EMBL" id="KAK2164382.1"/>
    </source>
</evidence>
<feature type="transmembrane region" description="Helical" evidence="2">
    <location>
        <begin position="24"/>
        <end position="42"/>
    </location>
</feature>
<evidence type="ECO:0000256" key="1">
    <source>
        <dbReference type="SAM" id="MobiDB-lite"/>
    </source>
</evidence>
<accession>A0AAD9K3V2</accession>